<dbReference type="GO" id="GO:0004867">
    <property type="term" value="F:serine-type endopeptidase inhibitor activity"/>
    <property type="evidence" value="ECO:0007669"/>
    <property type="project" value="InterPro"/>
</dbReference>
<protein>
    <submittedName>
        <fullName evidence="5">Serpin-ZXA</fullName>
    </submittedName>
</protein>
<dbReference type="PANTHER" id="PTHR11461">
    <property type="entry name" value="SERINE PROTEASE INHIBITOR, SERPIN"/>
    <property type="match status" value="1"/>
</dbReference>
<comment type="similarity">
    <text evidence="1 2">Belongs to the serpin family.</text>
</comment>
<sequence>MEFCMNVATEGILEALMTNPNENVVVSPSSLNVVLNMVASGSNGKTLGQFFRFLGAKNFTDLNSHSSSLMALLNGSTKTTTAKNAPLLSMVNVMFVDQQYSSQLKPSFQEIVREIYKTEPTSVDFHEAEKLKNEVNSWAEKNTNGLIKDFLSPPTQLFPPFFLANALYFKATWKDQFDAALTRDKNFHLLDGKTIEVPFMVQKQRMTQSYGSFKDFKVIRLYYNQGDDYRYMHERMCMDIILPHKKDGLQDLLHKFNSYDAKNLLHNFDLQPMEFSKIWIPKWKFSYGLDPTDLMKKLGLTLPFHYPVADFTNMMDSPSGDEIFIKSMLQKSFIEVNEEGTEAAAVTAVFGCFGSSPCSPPRVEFVADHPFMFMIREEVSGAVIFTGAVLNPLSE</sequence>
<reference evidence="5" key="1">
    <citation type="submission" date="2025-08" db="UniProtKB">
        <authorList>
            <consortium name="RefSeq"/>
        </authorList>
    </citation>
    <scope>IDENTIFICATION</scope>
    <source>
        <tissue evidence="5">Seedling</tissue>
    </source>
</reference>
<dbReference type="CDD" id="cd02043">
    <property type="entry name" value="serpinP_plants"/>
    <property type="match status" value="1"/>
</dbReference>
<evidence type="ECO:0000313" key="5">
    <source>
        <dbReference type="RefSeq" id="XP_015895969.2"/>
    </source>
</evidence>
<name>A0A6P4AG03_ZIZJJ</name>
<dbReference type="GeneID" id="107429736"/>
<dbReference type="PANTHER" id="PTHR11461:SF315">
    <property type="entry name" value="SERPIN-Z3-LIKE"/>
    <property type="match status" value="1"/>
</dbReference>
<organism evidence="4 5">
    <name type="scientific">Ziziphus jujuba</name>
    <name type="common">Chinese jujube</name>
    <name type="synonym">Ziziphus sativa</name>
    <dbReference type="NCBI Taxonomy" id="326968"/>
    <lineage>
        <taxon>Eukaryota</taxon>
        <taxon>Viridiplantae</taxon>
        <taxon>Streptophyta</taxon>
        <taxon>Embryophyta</taxon>
        <taxon>Tracheophyta</taxon>
        <taxon>Spermatophyta</taxon>
        <taxon>Magnoliopsida</taxon>
        <taxon>eudicotyledons</taxon>
        <taxon>Gunneridae</taxon>
        <taxon>Pentapetalae</taxon>
        <taxon>rosids</taxon>
        <taxon>fabids</taxon>
        <taxon>Rosales</taxon>
        <taxon>Rhamnaceae</taxon>
        <taxon>Paliureae</taxon>
        <taxon>Ziziphus</taxon>
    </lineage>
</organism>
<dbReference type="GO" id="GO:0005615">
    <property type="term" value="C:extracellular space"/>
    <property type="evidence" value="ECO:0007669"/>
    <property type="project" value="InterPro"/>
</dbReference>
<dbReference type="InParanoid" id="A0A6P4AG03"/>
<dbReference type="Gene3D" id="3.30.497.10">
    <property type="entry name" value="Antithrombin, subunit I, domain 2"/>
    <property type="match status" value="1"/>
</dbReference>
<evidence type="ECO:0000256" key="1">
    <source>
        <dbReference type="ARBA" id="ARBA00009500"/>
    </source>
</evidence>
<dbReference type="InterPro" id="IPR042185">
    <property type="entry name" value="Serpin_sf_2"/>
</dbReference>
<dbReference type="InterPro" id="IPR036186">
    <property type="entry name" value="Serpin_sf"/>
</dbReference>
<feature type="domain" description="Serpin" evidence="3">
    <location>
        <begin position="12"/>
        <end position="392"/>
    </location>
</feature>
<dbReference type="SUPFAM" id="SSF56574">
    <property type="entry name" value="Serpins"/>
    <property type="match status" value="1"/>
</dbReference>
<dbReference type="AlphaFoldDB" id="A0A6P4AG03"/>
<dbReference type="InterPro" id="IPR000215">
    <property type="entry name" value="Serpin_fam"/>
</dbReference>
<dbReference type="SMART" id="SM00093">
    <property type="entry name" value="SERPIN"/>
    <property type="match status" value="1"/>
</dbReference>
<dbReference type="PROSITE" id="PS00284">
    <property type="entry name" value="SERPIN"/>
    <property type="match status" value="1"/>
</dbReference>
<dbReference type="InterPro" id="IPR042178">
    <property type="entry name" value="Serpin_sf_1"/>
</dbReference>
<dbReference type="InterPro" id="IPR023796">
    <property type="entry name" value="Serpin_dom"/>
</dbReference>
<evidence type="ECO:0000256" key="2">
    <source>
        <dbReference type="RuleBase" id="RU000411"/>
    </source>
</evidence>
<dbReference type="KEGG" id="zju:107429736"/>
<evidence type="ECO:0000259" key="3">
    <source>
        <dbReference type="SMART" id="SM00093"/>
    </source>
</evidence>
<dbReference type="Proteomes" id="UP001652623">
    <property type="component" value="Chromosome 12"/>
</dbReference>
<keyword evidence="4" id="KW-1185">Reference proteome</keyword>
<evidence type="ECO:0000313" key="4">
    <source>
        <dbReference type="Proteomes" id="UP001652623"/>
    </source>
</evidence>
<dbReference type="InterPro" id="IPR023795">
    <property type="entry name" value="Serpin_CS"/>
</dbReference>
<dbReference type="RefSeq" id="XP_015895969.2">
    <property type="nucleotide sequence ID" value="XM_016040483.3"/>
</dbReference>
<dbReference type="Pfam" id="PF00079">
    <property type="entry name" value="Serpin"/>
    <property type="match status" value="1"/>
</dbReference>
<dbReference type="Gene3D" id="2.30.39.10">
    <property type="entry name" value="Alpha-1-antitrypsin, domain 1"/>
    <property type="match status" value="1"/>
</dbReference>
<accession>A0A6P4AG03</accession>
<gene>
    <name evidence="5" type="primary">LOC107429736</name>
</gene>
<proteinExistence type="inferred from homology"/>